<evidence type="ECO:0000256" key="1">
    <source>
        <dbReference type="PIRSR" id="PIRSR001359-1"/>
    </source>
</evidence>
<dbReference type="PIRSF" id="PIRSF001359">
    <property type="entry name" value="F_bP_aldolase_II"/>
    <property type="match status" value="1"/>
</dbReference>
<name>C1B6A6_RHOOB</name>
<evidence type="ECO:0000256" key="3">
    <source>
        <dbReference type="PIRSR" id="PIRSR001359-3"/>
    </source>
</evidence>
<sequence>MPRAPLTDLVTHASRNGESVGAFTCYNLEQVTGVMLAAESARQSVCLLLAEGALRRDSGPLLARLLVAAADDASVPVAVQFDHTQDLEMMARALDLGVTAIMADGSALPYTANVDLVVRARALAQPCGASIEAELAHVPGDEDSAGAVDVHAVTDVVQAVQFVRDTGTDLLAVAIGNVHGTYASPPDLDMGLLSKLHAAVPVPLTLHGTSGVPDDQVRRAIAHGIRKVNVNTELRQAYLRAARDITPDEVRGWNLLTPADRLIEATRAVTDTHLRRCLPQPAAAAI</sequence>
<evidence type="ECO:0000313" key="4">
    <source>
        <dbReference type="EMBL" id="BAH51209.1"/>
    </source>
</evidence>
<dbReference type="OrthoDB" id="9803995at2"/>
<dbReference type="GO" id="GO:0008270">
    <property type="term" value="F:zinc ion binding"/>
    <property type="evidence" value="ECO:0007669"/>
    <property type="project" value="InterPro"/>
</dbReference>
<feature type="binding site" evidence="3">
    <location>
        <position position="207"/>
    </location>
    <ligand>
        <name>Zn(2+)</name>
        <dbReference type="ChEBI" id="CHEBI:29105"/>
        <label>1</label>
        <note>catalytic</note>
    </ligand>
</feature>
<feature type="binding site" evidence="3">
    <location>
        <position position="83"/>
    </location>
    <ligand>
        <name>Zn(2+)</name>
        <dbReference type="ChEBI" id="CHEBI:29105"/>
        <label>1</label>
        <note>catalytic</note>
    </ligand>
</feature>
<keyword evidence="3" id="KW-0862">Zinc</keyword>
<feature type="binding site" evidence="2">
    <location>
        <begin position="229"/>
        <end position="232"/>
    </location>
    <ligand>
        <name>dihydroxyacetone phosphate</name>
        <dbReference type="ChEBI" id="CHEBI:57642"/>
    </ligand>
</feature>
<accession>C1B6A6</accession>
<feature type="active site" description="Proton donor" evidence="1">
    <location>
        <position position="82"/>
    </location>
</feature>
<protein>
    <submittedName>
        <fullName evidence="4">Putative aldolase</fullName>
    </submittedName>
</protein>
<dbReference type="Pfam" id="PF01116">
    <property type="entry name" value="F_bP_aldolase"/>
    <property type="match status" value="1"/>
</dbReference>
<dbReference type="KEGG" id="rop:ROP_29620"/>
<dbReference type="HOGENOM" id="CLU_040088_0_1_11"/>
<dbReference type="InterPro" id="IPR000771">
    <property type="entry name" value="FBA_II"/>
</dbReference>
<dbReference type="AlphaFoldDB" id="C1B6A6"/>
<gene>
    <name evidence="4" type="ordered locus">ROP_29620</name>
</gene>
<comment type="cofactor">
    <cofactor evidence="3">
        <name>Zn(2+)</name>
        <dbReference type="ChEBI" id="CHEBI:29105"/>
    </cofactor>
    <text evidence="3">Binds 2 Zn(2+) ions per subunit. One is catalytic and the other provides a structural contribution.</text>
</comment>
<dbReference type="Gene3D" id="3.20.20.70">
    <property type="entry name" value="Aldolase class I"/>
    <property type="match status" value="1"/>
</dbReference>
<feature type="binding site" evidence="2">
    <location>
        <position position="180"/>
    </location>
    <ligand>
        <name>dihydroxyacetone phosphate</name>
        <dbReference type="ChEBI" id="CHEBI:57642"/>
    </ligand>
</feature>
<dbReference type="PANTHER" id="PTHR30304">
    <property type="entry name" value="D-TAGATOSE-1,6-BISPHOSPHATE ALDOLASE"/>
    <property type="match status" value="1"/>
</dbReference>
<dbReference type="STRING" id="632772.ROP_29620"/>
<dbReference type="InterPro" id="IPR050246">
    <property type="entry name" value="Class_II_FBP_aldolase"/>
</dbReference>
<evidence type="ECO:0000313" key="5">
    <source>
        <dbReference type="Proteomes" id="UP000002212"/>
    </source>
</evidence>
<feature type="binding site" evidence="3">
    <location>
        <position position="104"/>
    </location>
    <ligand>
        <name>Zn(2+)</name>
        <dbReference type="ChEBI" id="CHEBI:29105"/>
        <label>2</label>
    </ligand>
</feature>
<evidence type="ECO:0000256" key="2">
    <source>
        <dbReference type="PIRSR" id="PIRSR001359-2"/>
    </source>
</evidence>
<dbReference type="SUPFAM" id="SSF51569">
    <property type="entry name" value="Aldolase"/>
    <property type="match status" value="1"/>
</dbReference>
<dbReference type="RefSeq" id="WP_012690165.1">
    <property type="nucleotide sequence ID" value="NC_012522.1"/>
</dbReference>
<dbReference type="PATRIC" id="fig|632772.20.peg.3097"/>
<feature type="binding site" evidence="3">
    <location>
        <position position="134"/>
    </location>
    <ligand>
        <name>Zn(2+)</name>
        <dbReference type="ChEBI" id="CHEBI:29105"/>
        <label>2</label>
    </ligand>
</feature>
<proteinExistence type="predicted"/>
<organism evidence="4 5">
    <name type="scientific">Rhodococcus opacus (strain B4)</name>
    <dbReference type="NCBI Taxonomy" id="632772"/>
    <lineage>
        <taxon>Bacteria</taxon>
        <taxon>Bacillati</taxon>
        <taxon>Actinomycetota</taxon>
        <taxon>Actinomycetes</taxon>
        <taxon>Mycobacteriales</taxon>
        <taxon>Nocardiaceae</taxon>
        <taxon>Rhodococcus</taxon>
    </lineage>
</organism>
<reference evidence="4 5" key="1">
    <citation type="submission" date="2009-03" db="EMBL/GenBank/DDBJ databases">
        <title>Comparison of the complete genome sequences of Rhodococcus erythropolis PR4 and Rhodococcus opacus B4.</title>
        <authorList>
            <person name="Takarada H."/>
            <person name="Sekine M."/>
            <person name="Hosoyama A."/>
            <person name="Yamada R."/>
            <person name="Fujisawa T."/>
            <person name="Omata S."/>
            <person name="Shimizu A."/>
            <person name="Tsukatani N."/>
            <person name="Tanikawa S."/>
            <person name="Fujita N."/>
            <person name="Harayama S."/>
        </authorList>
    </citation>
    <scope>NUCLEOTIDE SEQUENCE [LARGE SCALE GENOMIC DNA]</scope>
    <source>
        <strain evidence="4 5">B4</strain>
    </source>
</reference>
<dbReference type="EMBL" id="AP011115">
    <property type="protein sequence ID" value="BAH51209.1"/>
    <property type="molecule type" value="Genomic_DNA"/>
</dbReference>
<feature type="binding site" evidence="3">
    <location>
        <position position="179"/>
    </location>
    <ligand>
        <name>Zn(2+)</name>
        <dbReference type="ChEBI" id="CHEBI:29105"/>
        <label>1</label>
        <note>catalytic</note>
    </ligand>
</feature>
<dbReference type="InterPro" id="IPR013785">
    <property type="entry name" value="Aldolase_TIM"/>
</dbReference>
<dbReference type="Proteomes" id="UP000002212">
    <property type="component" value="Chromosome"/>
</dbReference>
<dbReference type="PANTHER" id="PTHR30304:SF0">
    <property type="entry name" value="D-TAGATOSE-1,6-BISPHOSPHATE ALDOLASE SUBUNIT GATY-RELATED"/>
    <property type="match status" value="1"/>
</dbReference>
<dbReference type="GO" id="GO:0005975">
    <property type="term" value="P:carbohydrate metabolic process"/>
    <property type="evidence" value="ECO:0007669"/>
    <property type="project" value="InterPro"/>
</dbReference>
<dbReference type="GO" id="GO:0016832">
    <property type="term" value="F:aldehyde-lyase activity"/>
    <property type="evidence" value="ECO:0007669"/>
    <property type="project" value="InterPro"/>
</dbReference>
<feature type="binding site" evidence="2">
    <location>
        <begin position="208"/>
        <end position="210"/>
    </location>
    <ligand>
        <name>dihydroxyacetone phosphate</name>
        <dbReference type="ChEBI" id="CHEBI:57642"/>
    </ligand>
</feature>
<keyword evidence="3" id="KW-0479">Metal-binding</keyword>